<name>A0A1H3PGP1_9PROT</name>
<keyword evidence="1" id="KW-0812">Transmembrane</keyword>
<reference evidence="2 3" key="1">
    <citation type="submission" date="2016-10" db="EMBL/GenBank/DDBJ databases">
        <authorList>
            <person name="de Groot N.N."/>
        </authorList>
    </citation>
    <scope>NUCLEOTIDE SEQUENCE [LARGE SCALE GENOMIC DNA]</scope>
    <source>
        <strain evidence="2 3">Nm1</strain>
    </source>
</reference>
<evidence type="ECO:0000256" key="1">
    <source>
        <dbReference type="SAM" id="Phobius"/>
    </source>
</evidence>
<dbReference type="Proteomes" id="UP000198640">
    <property type="component" value="Unassembled WGS sequence"/>
</dbReference>
<dbReference type="EMBL" id="FNOY01000098">
    <property type="protein sequence ID" value="SDZ00332.1"/>
    <property type="molecule type" value="Genomic_DNA"/>
</dbReference>
<sequence length="54" mass="6136">MTVIFAAIRCRPARATAIIILVRLLCLFLLDGLNDGRMELIKYCLPHALAYFNQ</sequence>
<feature type="transmembrane region" description="Helical" evidence="1">
    <location>
        <begin position="12"/>
        <end position="30"/>
    </location>
</feature>
<evidence type="ECO:0000313" key="3">
    <source>
        <dbReference type="Proteomes" id="UP000198640"/>
    </source>
</evidence>
<dbReference type="AlphaFoldDB" id="A0A1H3PGP1"/>
<keyword evidence="1" id="KW-0472">Membrane</keyword>
<proteinExistence type="predicted"/>
<gene>
    <name evidence="2" type="ORF">SAMN05421881_10989</name>
</gene>
<keyword evidence="1" id="KW-1133">Transmembrane helix</keyword>
<keyword evidence="3" id="KW-1185">Reference proteome</keyword>
<accession>A0A1H3PGP1</accession>
<evidence type="ECO:0000313" key="2">
    <source>
        <dbReference type="EMBL" id="SDZ00332.1"/>
    </source>
</evidence>
<protein>
    <submittedName>
        <fullName evidence="2">Uncharacterized protein</fullName>
    </submittedName>
</protein>
<organism evidence="2 3">
    <name type="scientific">Nitrosomonas halophila</name>
    <dbReference type="NCBI Taxonomy" id="44576"/>
    <lineage>
        <taxon>Bacteria</taxon>
        <taxon>Pseudomonadati</taxon>
        <taxon>Pseudomonadota</taxon>
        <taxon>Betaproteobacteria</taxon>
        <taxon>Nitrosomonadales</taxon>
        <taxon>Nitrosomonadaceae</taxon>
        <taxon>Nitrosomonas</taxon>
    </lineage>
</organism>